<sequence length="405" mass="45278">MHKRAPANCNDYPRDDDERRQLVKGLVNAAQDCTRIYEDPTSRSLKKVQQRNYLDVEWESVIWTLLESIEDAQKGICNLPNYLDCGRPAFDEYNTFTDRYNAVLEVLKTSKALSESLFKGEMVIHRLAWRPKKELAVKAHNKELNDNIIARNPEARRDTTLNENGDMPGPDDDSNGTRKRKFDEDEDQSPRVQKKTFANQINSDEINRNLSLAPATSLTASFAAAPSSEIPVNTSASQPWHNRTLDRPRGEMFMPVEDTRDFASRRSGSGLLTSTTFATADQPQRRSLTSVQGFNLPLTPSSGAGFRPDSLLTYGQSSYTQVASPEHSGPVTGLGMSPGRQQSQYQSRSSLAPLNLSTNYQQMTSPRNLGMEPVASQSTFGQSSPHIANRVFKFVAVDPTKIRRS</sequence>
<keyword evidence="2" id="KW-1185">Reference proteome</keyword>
<comment type="caution">
    <text evidence="1">The sequence shown here is derived from an EMBL/GenBank/DDBJ whole genome shotgun (WGS) entry which is preliminary data.</text>
</comment>
<dbReference type="Proteomes" id="UP001497680">
    <property type="component" value="Unassembled WGS sequence"/>
</dbReference>
<gene>
    <name evidence="1" type="ORF">F4821DRAFT_277811</name>
</gene>
<proteinExistence type="predicted"/>
<organism evidence="1 2">
    <name type="scientific">Hypoxylon rubiginosum</name>
    <dbReference type="NCBI Taxonomy" id="110542"/>
    <lineage>
        <taxon>Eukaryota</taxon>
        <taxon>Fungi</taxon>
        <taxon>Dikarya</taxon>
        <taxon>Ascomycota</taxon>
        <taxon>Pezizomycotina</taxon>
        <taxon>Sordariomycetes</taxon>
        <taxon>Xylariomycetidae</taxon>
        <taxon>Xylariales</taxon>
        <taxon>Hypoxylaceae</taxon>
        <taxon>Hypoxylon</taxon>
    </lineage>
</organism>
<name>A0ACC0D4D1_9PEZI</name>
<dbReference type="EMBL" id="MU394308">
    <property type="protein sequence ID" value="KAI6087366.1"/>
    <property type="molecule type" value="Genomic_DNA"/>
</dbReference>
<accession>A0ACC0D4D1</accession>
<reference evidence="1 2" key="1">
    <citation type="journal article" date="2022" name="New Phytol.">
        <title>Ecological generalism drives hyperdiversity of secondary metabolite gene clusters in xylarialean endophytes.</title>
        <authorList>
            <person name="Franco M.E.E."/>
            <person name="Wisecaver J.H."/>
            <person name="Arnold A.E."/>
            <person name="Ju Y.M."/>
            <person name="Slot J.C."/>
            <person name="Ahrendt S."/>
            <person name="Moore L.P."/>
            <person name="Eastman K.E."/>
            <person name="Scott K."/>
            <person name="Konkel Z."/>
            <person name="Mondo S.J."/>
            <person name="Kuo A."/>
            <person name="Hayes R.D."/>
            <person name="Haridas S."/>
            <person name="Andreopoulos B."/>
            <person name="Riley R."/>
            <person name="LaButti K."/>
            <person name="Pangilinan J."/>
            <person name="Lipzen A."/>
            <person name="Amirebrahimi M."/>
            <person name="Yan J."/>
            <person name="Adam C."/>
            <person name="Keymanesh K."/>
            <person name="Ng V."/>
            <person name="Louie K."/>
            <person name="Northen T."/>
            <person name="Drula E."/>
            <person name="Henrissat B."/>
            <person name="Hsieh H.M."/>
            <person name="Youens-Clark K."/>
            <person name="Lutzoni F."/>
            <person name="Miadlikowska J."/>
            <person name="Eastwood D.C."/>
            <person name="Hamelin R.C."/>
            <person name="Grigoriev I.V."/>
            <person name="U'Ren J.M."/>
        </authorList>
    </citation>
    <scope>NUCLEOTIDE SEQUENCE [LARGE SCALE GENOMIC DNA]</scope>
    <source>
        <strain evidence="1 2">ER1909</strain>
    </source>
</reference>
<evidence type="ECO:0000313" key="2">
    <source>
        <dbReference type="Proteomes" id="UP001497680"/>
    </source>
</evidence>
<protein>
    <submittedName>
        <fullName evidence="1">Uncharacterized protein</fullName>
    </submittedName>
</protein>
<evidence type="ECO:0000313" key="1">
    <source>
        <dbReference type="EMBL" id="KAI6087366.1"/>
    </source>
</evidence>